<evidence type="ECO:0000313" key="2">
    <source>
        <dbReference type="Proteomes" id="UP000252172"/>
    </source>
</evidence>
<name>A0A368MV80_9FLAO</name>
<dbReference type="Proteomes" id="UP000252172">
    <property type="component" value="Unassembled WGS sequence"/>
</dbReference>
<organism evidence="1 2">
    <name type="scientific">Chryseobacterium lacus</name>
    <dbReference type="NCBI Taxonomy" id="2058346"/>
    <lineage>
        <taxon>Bacteria</taxon>
        <taxon>Pseudomonadati</taxon>
        <taxon>Bacteroidota</taxon>
        <taxon>Flavobacteriia</taxon>
        <taxon>Flavobacteriales</taxon>
        <taxon>Weeksellaceae</taxon>
        <taxon>Chryseobacterium group</taxon>
        <taxon>Chryseobacterium</taxon>
    </lineage>
</organism>
<dbReference type="SUPFAM" id="SSF158446">
    <property type="entry name" value="IVS-encoded protein-like"/>
    <property type="match status" value="1"/>
</dbReference>
<reference evidence="1 2" key="1">
    <citation type="submission" date="2018-07" db="EMBL/GenBank/DDBJ databases">
        <title>Chryseobacterium lacus sp. nov., isolated from lake water.</title>
        <authorList>
            <person name="Li C.-M."/>
        </authorList>
    </citation>
    <scope>NUCLEOTIDE SEQUENCE [LARGE SCALE GENOMIC DNA]</scope>
    <source>
        <strain evidence="1 2">YLOS41</strain>
    </source>
</reference>
<keyword evidence="2" id="KW-1185">Reference proteome</keyword>
<dbReference type="OrthoDB" id="9811959at2"/>
<dbReference type="InterPro" id="IPR012657">
    <property type="entry name" value="23S_rRNA-intervening_sequence"/>
</dbReference>
<dbReference type="InterPro" id="IPR036583">
    <property type="entry name" value="23S_rRNA_IVS_sf"/>
</dbReference>
<comment type="caution">
    <text evidence="1">The sequence shown here is derived from an EMBL/GenBank/DDBJ whole genome shotgun (WGS) entry which is preliminary data.</text>
</comment>
<dbReference type="Gene3D" id="1.20.1440.60">
    <property type="entry name" value="23S rRNA-intervening sequence"/>
    <property type="match status" value="1"/>
</dbReference>
<dbReference type="RefSeq" id="WP_114304552.1">
    <property type="nucleotide sequence ID" value="NZ_QPIE01000012.1"/>
</dbReference>
<accession>A0A368MV80</accession>
<dbReference type="AlphaFoldDB" id="A0A368MV80"/>
<proteinExistence type="predicted"/>
<sequence length="120" mass="13848">MKLFYFEKLEVWQKSRKLTTEMYRMTASFPAEEKFGMTSQIRRASISIVANIAEGISRPTEKDKARFIALAFGSAMEVISLLVIAHDLEWTGEEVYVRLRADLEEISNMLNSLYNKFGKN</sequence>
<evidence type="ECO:0000313" key="1">
    <source>
        <dbReference type="EMBL" id="RCU42102.1"/>
    </source>
</evidence>
<gene>
    <name evidence="1" type="ORF">DQ356_11015</name>
</gene>
<dbReference type="PANTHER" id="PTHR38471">
    <property type="entry name" value="FOUR HELIX BUNDLE PROTEIN"/>
    <property type="match status" value="1"/>
</dbReference>
<protein>
    <submittedName>
        <fullName evidence="1">Four helix bundle protein</fullName>
    </submittedName>
</protein>
<dbReference type="Pfam" id="PF05635">
    <property type="entry name" value="23S_rRNA_IVP"/>
    <property type="match status" value="1"/>
</dbReference>
<dbReference type="NCBIfam" id="TIGR02436">
    <property type="entry name" value="four helix bundle protein"/>
    <property type="match status" value="1"/>
</dbReference>
<dbReference type="CDD" id="cd16377">
    <property type="entry name" value="23S_rRNA_IVP_like"/>
    <property type="match status" value="1"/>
</dbReference>
<dbReference type="PANTHER" id="PTHR38471:SF2">
    <property type="entry name" value="FOUR HELIX BUNDLE PROTEIN"/>
    <property type="match status" value="1"/>
</dbReference>
<dbReference type="EMBL" id="QPIE01000012">
    <property type="protein sequence ID" value="RCU42102.1"/>
    <property type="molecule type" value="Genomic_DNA"/>
</dbReference>